<dbReference type="AlphaFoldDB" id="A0A0G2I655"/>
<protein>
    <submittedName>
        <fullName evidence="1">Uncharacterized protein</fullName>
    </submittedName>
</protein>
<name>A0A0G2I655_9EURO</name>
<accession>A0A0G2I655</accession>
<comment type="caution">
    <text evidence="1">The sequence shown here is derived from an EMBL/GenBank/DDBJ whole genome shotgun (WGS) entry which is preliminary data.</text>
</comment>
<proteinExistence type="predicted"/>
<organism evidence="1 2">
    <name type="scientific">[Emmonsia] crescens</name>
    <dbReference type="NCBI Taxonomy" id="73230"/>
    <lineage>
        <taxon>Eukaryota</taxon>
        <taxon>Fungi</taxon>
        <taxon>Dikarya</taxon>
        <taxon>Ascomycota</taxon>
        <taxon>Pezizomycotina</taxon>
        <taxon>Eurotiomycetes</taxon>
        <taxon>Eurotiomycetidae</taxon>
        <taxon>Onygenales</taxon>
        <taxon>Ajellomycetaceae</taxon>
        <taxon>Emergomyces</taxon>
    </lineage>
</organism>
<evidence type="ECO:0000313" key="1">
    <source>
        <dbReference type="EMBL" id="KKZ65735.1"/>
    </source>
</evidence>
<dbReference type="VEuPathDB" id="FungiDB:EMCG_08474"/>
<dbReference type="Proteomes" id="UP000034164">
    <property type="component" value="Unassembled WGS sequence"/>
</dbReference>
<reference evidence="2" key="1">
    <citation type="journal article" date="2015" name="PLoS Genet.">
        <title>The dynamic genome and transcriptome of the human fungal pathogen Blastomyces and close relative Emmonsia.</title>
        <authorList>
            <person name="Munoz J.F."/>
            <person name="Gauthier G.M."/>
            <person name="Desjardins C.A."/>
            <person name="Gallo J.E."/>
            <person name="Holder J."/>
            <person name="Sullivan T.D."/>
            <person name="Marty A.J."/>
            <person name="Carmen J.C."/>
            <person name="Chen Z."/>
            <person name="Ding L."/>
            <person name="Gujja S."/>
            <person name="Magrini V."/>
            <person name="Misas E."/>
            <person name="Mitreva M."/>
            <person name="Priest M."/>
            <person name="Saif S."/>
            <person name="Whiston E.A."/>
            <person name="Young S."/>
            <person name="Zeng Q."/>
            <person name="Goldman W.E."/>
            <person name="Mardis E.R."/>
            <person name="Taylor J.W."/>
            <person name="McEwen J.G."/>
            <person name="Clay O.K."/>
            <person name="Klein B.S."/>
            <person name="Cuomo C.A."/>
        </authorList>
    </citation>
    <scope>NUCLEOTIDE SEQUENCE [LARGE SCALE GENOMIC DNA]</scope>
    <source>
        <strain evidence="2">UAMH 3008</strain>
    </source>
</reference>
<dbReference type="EMBL" id="LCZI01000581">
    <property type="protein sequence ID" value="KKZ65735.1"/>
    <property type="molecule type" value="Genomic_DNA"/>
</dbReference>
<evidence type="ECO:0000313" key="2">
    <source>
        <dbReference type="Proteomes" id="UP000034164"/>
    </source>
</evidence>
<gene>
    <name evidence="1" type="ORF">EMCG_08474</name>
</gene>
<sequence length="73" mass="8709">MWQRSRHRRRLSITTLIPVHSLTCRQLCIMMRPRNLRPCTLIHKVLHHYQNTRPSSLHTQIIIQGMQQISNAT</sequence>